<dbReference type="AlphaFoldDB" id="A0A915KZR8"/>
<accession>A0A915KZR8</accession>
<reference evidence="2" key="1">
    <citation type="submission" date="2022-11" db="UniProtKB">
        <authorList>
            <consortium name="WormBaseParasite"/>
        </authorList>
    </citation>
    <scope>IDENTIFICATION</scope>
</reference>
<dbReference type="WBParaSite" id="nRc.2.0.1.t43008-RA">
    <property type="protein sequence ID" value="nRc.2.0.1.t43008-RA"/>
    <property type="gene ID" value="nRc.2.0.1.g43008"/>
</dbReference>
<sequence length="61" mass="6025">MGGESIVDDPNSYNTEGDARGLGVSFGAGDAAAKTSLSPPSVVFTVDDAGVDVAAAVRLLL</sequence>
<protein>
    <submittedName>
        <fullName evidence="2">Uncharacterized protein</fullName>
    </submittedName>
</protein>
<dbReference type="Proteomes" id="UP000887565">
    <property type="component" value="Unplaced"/>
</dbReference>
<proteinExistence type="predicted"/>
<evidence type="ECO:0000313" key="1">
    <source>
        <dbReference type="Proteomes" id="UP000887565"/>
    </source>
</evidence>
<evidence type="ECO:0000313" key="2">
    <source>
        <dbReference type="WBParaSite" id="nRc.2.0.1.t43008-RA"/>
    </source>
</evidence>
<organism evidence="1 2">
    <name type="scientific">Romanomermis culicivorax</name>
    <name type="common">Nematode worm</name>
    <dbReference type="NCBI Taxonomy" id="13658"/>
    <lineage>
        <taxon>Eukaryota</taxon>
        <taxon>Metazoa</taxon>
        <taxon>Ecdysozoa</taxon>
        <taxon>Nematoda</taxon>
        <taxon>Enoplea</taxon>
        <taxon>Dorylaimia</taxon>
        <taxon>Mermithida</taxon>
        <taxon>Mermithoidea</taxon>
        <taxon>Mermithidae</taxon>
        <taxon>Romanomermis</taxon>
    </lineage>
</organism>
<name>A0A915KZR8_ROMCU</name>
<keyword evidence="1" id="KW-1185">Reference proteome</keyword>